<feature type="region of interest" description="Disordered" evidence="5">
    <location>
        <begin position="1"/>
        <end position="20"/>
    </location>
</feature>
<dbReference type="STRING" id="797209.GCA_000376445_02305"/>
<dbReference type="InterPro" id="IPR013563">
    <property type="entry name" value="Oligopep_ABC_C"/>
</dbReference>
<evidence type="ECO:0000256" key="4">
    <source>
        <dbReference type="ARBA" id="ARBA00022840"/>
    </source>
</evidence>
<dbReference type="Pfam" id="PF00005">
    <property type="entry name" value="ABC_tran"/>
    <property type="match status" value="1"/>
</dbReference>
<reference evidence="10" key="3">
    <citation type="submission" date="2016-11" db="EMBL/GenBank/DDBJ databases">
        <authorList>
            <person name="Varghese N."/>
            <person name="Submissions S."/>
        </authorList>
    </citation>
    <scope>NUCLEOTIDE SEQUENCE [LARGE SCALE GENOMIC DNA]</scope>
    <source>
        <strain evidence="10">DX253</strain>
    </source>
</reference>
<feature type="region of interest" description="Disordered" evidence="5">
    <location>
        <begin position="428"/>
        <end position="458"/>
    </location>
</feature>
<dbReference type="CDD" id="cd03257">
    <property type="entry name" value="ABC_NikE_OppD_transporters"/>
    <property type="match status" value="1"/>
</dbReference>
<dbReference type="GO" id="GO:0055085">
    <property type="term" value="P:transmembrane transport"/>
    <property type="evidence" value="ECO:0007669"/>
    <property type="project" value="UniProtKB-ARBA"/>
</dbReference>
<keyword evidence="3" id="KW-0547">Nucleotide-binding</keyword>
<dbReference type="PROSITE" id="PS50893">
    <property type="entry name" value="ABC_TRANSPORTER_2"/>
    <property type="match status" value="1"/>
</dbReference>
<reference evidence="8" key="2">
    <citation type="submission" date="2016-11" db="EMBL/GenBank/DDBJ databases">
        <authorList>
            <person name="Jaros S."/>
            <person name="Januszkiewicz K."/>
            <person name="Wedrychowicz H."/>
        </authorList>
    </citation>
    <scope>NUCLEOTIDE SEQUENCE [LARGE SCALE GENOMIC DNA]</scope>
    <source>
        <strain evidence="8">DX253</strain>
    </source>
</reference>
<evidence type="ECO:0000256" key="5">
    <source>
        <dbReference type="SAM" id="MobiDB-lite"/>
    </source>
</evidence>
<feature type="compositionally biased region" description="Acidic residues" evidence="5">
    <location>
        <begin position="446"/>
        <end position="458"/>
    </location>
</feature>
<keyword evidence="2" id="KW-0813">Transport</keyword>
<dbReference type="NCBIfam" id="TIGR01727">
    <property type="entry name" value="oligo_HPY"/>
    <property type="match status" value="1"/>
</dbReference>
<dbReference type="GO" id="GO:0005524">
    <property type="term" value="F:ATP binding"/>
    <property type="evidence" value="ECO:0007669"/>
    <property type="project" value="UniProtKB-KW"/>
</dbReference>
<dbReference type="InterPro" id="IPR027417">
    <property type="entry name" value="P-loop_NTPase"/>
</dbReference>
<reference evidence="7 9" key="1">
    <citation type="journal article" date="2014" name="ISME J.">
        <title>Trehalose/2-sulfotrehalose biosynthesis and glycine-betaine uptake are widely spread mechanisms for osmoadaptation in the Halobacteriales.</title>
        <authorList>
            <person name="Youssef N.H."/>
            <person name="Savage-Ashlock K.N."/>
            <person name="McCully A.L."/>
            <person name="Luedtke B."/>
            <person name="Shaw E.I."/>
            <person name="Hoff W.D."/>
            <person name="Elshahed M.S."/>
        </authorList>
    </citation>
    <scope>NUCLEOTIDE SEQUENCE [LARGE SCALE GENOMIC DNA]</scope>
    <source>
        <strain evidence="7 9">DX253</strain>
    </source>
</reference>
<dbReference type="EMBL" id="AEMG01000022">
    <property type="protein sequence ID" value="EFW90680.1"/>
    <property type="molecule type" value="Genomic_DNA"/>
</dbReference>
<dbReference type="Proteomes" id="UP000003751">
    <property type="component" value="Unassembled WGS sequence"/>
</dbReference>
<accession>E7QXX9</accession>
<proteinExistence type="inferred from homology"/>
<dbReference type="SMART" id="SM00382">
    <property type="entry name" value="AAA"/>
    <property type="match status" value="1"/>
</dbReference>
<dbReference type="EMBL" id="FRAN01000008">
    <property type="protein sequence ID" value="SHL55631.1"/>
    <property type="molecule type" value="Genomic_DNA"/>
</dbReference>
<evidence type="ECO:0000256" key="1">
    <source>
        <dbReference type="ARBA" id="ARBA00005417"/>
    </source>
</evidence>
<dbReference type="PROSITE" id="PS00211">
    <property type="entry name" value="ABC_TRANSPORTER_1"/>
    <property type="match status" value="1"/>
</dbReference>
<evidence type="ECO:0000256" key="3">
    <source>
        <dbReference type="ARBA" id="ARBA00022741"/>
    </source>
</evidence>
<dbReference type="PANTHER" id="PTHR43776:SF7">
    <property type="entry name" value="D,D-DIPEPTIDE TRANSPORT ATP-BINDING PROTEIN DDPF-RELATED"/>
    <property type="match status" value="1"/>
</dbReference>
<dbReference type="GO" id="GO:0016887">
    <property type="term" value="F:ATP hydrolysis activity"/>
    <property type="evidence" value="ECO:0007669"/>
    <property type="project" value="InterPro"/>
</dbReference>
<dbReference type="InterPro" id="IPR003593">
    <property type="entry name" value="AAA+_ATPase"/>
</dbReference>
<dbReference type="FunFam" id="3.40.50.300:FF:000016">
    <property type="entry name" value="Oligopeptide ABC transporter ATP-binding component"/>
    <property type="match status" value="1"/>
</dbReference>
<gene>
    <name evidence="8" type="ORF">SAMN05444342_4091</name>
    <name evidence="7" type="ORF">ZOD2009_18340</name>
</gene>
<dbReference type="InterPro" id="IPR017871">
    <property type="entry name" value="ABC_transporter-like_CS"/>
</dbReference>
<evidence type="ECO:0000313" key="8">
    <source>
        <dbReference type="EMBL" id="SHL55631.1"/>
    </source>
</evidence>
<dbReference type="RefSeq" id="WP_007982280.1">
    <property type="nucleotide sequence ID" value="NZ_AEMG01000022.1"/>
</dbReference>
<comment type="similarity">
    <text evidence="1">Belongs to the ABC transporter superfamily.</text>
</comment>
<dbReference type="Proteomes" id="UP000184203">
    <property type="component" value="Unassembled WGS sequence"/>
</dbReference>
<dbReference type="PATRIC" id="fig|797209.4.peg.3595"/>
<dbReference type="OrthoDB" id="18209at2157"/>
<organism evidence="7 9">
    <name type="scientific">Haladaptatus paucihalophilus DX253</name>
    <dbReference type="NCBI Taxonomy" id="797209"/>
    <lineage>
        <taxon>Archaea</taxon>
        <taxon>Methanobacteriati</taxon>
        <taxon>Methanobacteriota</taxon>
        <taxon>Stenosarchaea group</taxon>
        <taxon>Halobacteria</taxon>
        <taxon>Halobacteriales</taxon>
        <taxon>Haladaptataceae</taxon>
        <taxon>Haladaptatus</taxon>
    </lineage>
</organism>
<protein>
    <submittedName>
        <fullName evidence="7">Oligopeptide/dipeptide ABC transporter, ATPase subunit</fullName>
    </submittedName>
    <submittedName>
        <fullName evidence="8">Peptide/nickel transport system ATP-binding protein</fullName>
    </submittedName>
</protein>
<dbReference type="PANTHER" id="PTHR43776">
    <property type="entry name" value="TRANSPORT ATP-BINDING PROTEIN"/>
    <property type="match status" value="1"/>
</dbReference>
<evidence type="ECO:0000256" key="2">
    <source>
        <dbReference type="ARBA" id="ARBA00022448"/>
    </source>
</evidence>
<evidence type="ECO:0000313" key="7">
    <source>
        <dbReference type="EMBL" id="EFW90680.1"/>
    </source>
</evidence>
<dbReference type="eggNOG" id="arCOG00184">
    <property type="taxonomic scope" value="Archaea"/>
</dbReference>
<dbReference type="Pfam" id="PF08352">
    <property type="entry name" value="oligo_HPY"/>
    <property type="match status" value="1"/>
</dbReference>
<dbReference type="AlphaFoldDB" id="E7QXX9"/>
<sequence>MKANEANDPTGTDATADPHEEYHSALLSVRDLKKQYPVTEGITRKETGRIRAVDGISFDVFPGETVGLIGESGSGKSTAATTLLSLEVPTDGTVVFDGDDIGTFDRTETKAFRRRAQMVFQDPTTTFDPRMTIGESVAEPLSIHGMTDADQRRTITEDLLGRVGLSAEEFDRYPHELSGGQKQRAALARALILNPDLLVLDEPVSALDVSVQAEILSLLSDLQSKFDLSLLLISHDMGVVREICDRVAVMYLGEIVERGPTEDLFRDPQHPYTRALVSAIPTPDPDAATDRVPLRGDVPDAASPPTGCRFHPRCPAVIPPERYDFEQDEWRSVMDLRVAVADEDVNLDALRKLAVARGAAESEGAVTDTHLRSALREEYDIPDELTDADAESALSAALSDVVSGTIEDADERLRVEFSTICERRAPEERATGAGHPAACHLHDSVAEPDEEWEWASVD</sequence>
<dbReference type="Gene3D" id="3.40.50.300">
    <property type="entry name" value="P-loop containing nucleotide triphosphate hydrolases"/>
    <property type="match status" value="1"/>
</dbReference>
<evidence type="ECO:0000313" key="10">
    <source>
        <dbReference type="Proteomes" id="UP000184203"/>
    </source>
</evidence>
<dbReference type="InterPro" id="IPR003439">
    <property type="entry name" value="ABC_transporter-like_ATP-bd"/>
</dbReference>
<evidence type="ECO:0000313" key="9">
    <source>
        <dbReference type="Proteomes" id="UP000003751"/>
    </source>
</evidence>
<keyword evidence="4 8" id="KW-0067">ATP-binding</keyword>
<dbReference type="SUPFAM" id="SSF52540">
    <property type="entry name" value="P-loop containing nucleoside triphosphate hydrolases"/>
    <property type="match status" value="1"/>
</dbReference>
<dbReference type="InterPro" id="IPR050319">
    <property type="entry name" value="ABC_transp_ATP-bind"/>
</dbReference>
<name>E7QXX9_HALPU</name>
<dbReference type="GO" id="GO:0015833">
    <property type="term" value="P:peptide transport"/>
    <property type="evidence" value="ECO:0007669"/>
    <property type="project" value="InterPro"/>
</dbReference>
<evidence type="ECO:0000259" key="6">
    <source>
        <dbReference type="PROSITE" id="PS50893"/>
    </source>
</evidence>
<keyword evidence="10" id="KW-1185">Reference proteome</keyword>
<feature type="domain" description="ABC transporter" evidence="6">
    <location>
        <begin position="27"/>
        <end position="277"/>
    </location>
</feature>